<keyword evidence="5 11" id="KW-1133">Transmembrane helix</keyword>
<keyword evidence="10" id="KW-0393">Immunoglobulin domain</keyword>
<dbReference type="SUPFAM" id="SSF48726">
    <property type="entry name" value="Immunoglobulin"/>
    <property type="match status" value="2"/>
</dbReference>
<evidence type="ECO:0000256" key="2">
    <source>
        <dbReference type="ARBA" id="ARBA00022475"/>
    </source>
</evidence>
<dbReference type="InterPro" id="IPR013783">
    <property type="entry name" value="Ig-like_fold"/>
</dbReference>
<evidence type="ECO:0000313" key="14">
    <source>
        <dbReference type="Ensembl" id="ENSOABP00000069390.1"/>
    </source>
</evidence>
<dbReference type="PANTHER" id="PTHR25466:SF9">
    <property type="entry name" value="FIBRONECTIN TYPE-III DOMAIN-CONTAINING PROTEIN"/>
    <property type="match status" value="1"/>
</dbReference>
<feature type="signal peptide" evidence="12">
    <location>
        <begin position="1"/>
        <end position="24"/>
    </location>
</feature>
<evidence type="ECO:0000256" key="11">
    <source>
        <dbReference type="SAM" id="Phobius"/>
    </source>
</evidence>
<dbReference type="InterPro" id="IPR007110">
    <property type="entry name" value="Ig-like_dom"/>
</dbReference>
<evidence type="ECO:0000313" key="15">
    <source>
        <dbReference type="Proteomes" id="UP000472276"/>
    </source>
</evidence>
<keyword evidence="4 12" id="KW-0732">Signal</keyword>
<evidence type="ECO:0000256" key="4">
    <source>
        <dbReference type="ARBA" id="ARBA00022729"/>
    </source>
</evidence>
<keyword evidence="8" id="KW-0675">Receptor</keyword>
<dbReference type="PANTHER" id="PTHR25466">
    <property type="entry name" value="T-LYMPHOCYTE ACTIVATION ANTIGEN"/>
    <property type="match status" value="1"/>
</dbReference>
<protein>
    <recommendedName>
        <fullName evidence="13">Ig-like domain-containing protein</fullName>
    </recommendedName>
</protein>
<accession>A0AAZ1XP73</accession>
<dbReference type="GO" id="GO:0006955">
    <property type="term" value="P:immune response"/>
    <property type="evidence" value="ECO:0007669"/>
    <property type="project" value="TreeGrafter"/>
</dbReference>
<reference evidence="14" key="3">
    <citation type="submission" date="2025-09" db="UniProtKB">
        <authorList>
            <consortium name="Ensembl"/>
        </authorList>
    </citation>
    <scope>IDENTIFICATION</scope>
</reference>
<feature type="chain" id="PRO_5044323624" description="Ig-like domain-containing protein" evidence="12">
    <location>
        <begin position="25"/>
        <end position="221"/>
    </location>
</feature>
<keyword evidence="15" id="KW-1185">Reference proteome</keyword>
<dbReference type="GO" id="GO:0031295">
    <property type="term" value="P:T cell costimulation"/>
    <property type="evidence" value="ECO:0007669"/>
    <property type="project" value="TreeGrafter"/>
</dbReference>
<reference evidence="14" key="2">
    <citation type="submission" date="2025-08" db="UniProtKB">
        <authorList>
            <consortium name="Ensembl"/>
        </authorList>
    </citation>
    <scope>IDENTIFICATION</scope>
</reference>
<keyword evidence="2" id="KW-1003">Cell membrane</keyword>
<dbReference type="Gene3D" id="2.60.40.10">
    <property type="entry name" value="Immunoglobulins"/>
    <property type="match status" value="2"/>
</dbReference>
<evidence type="ECO:0000256" key="1">
    <source>
        <dbReference type="ARBA" id="ARBA00004251"/>
    </source>
</evidence>
<reference evidence="15" key="1">
    <citation type="submission" date="2020-03" db="EMBL/GenBank/DDBJ databases">
        <title>Evolution of repeat sequences and sex chromosomes of tilapia species revealed by chromosome-level genomes.</title>
        <authorList>
            <person name="Xu L."/>
            <person name="Tao W."/>
            <person name="Wang D."/>
            <person name="Zhou Q."/>
        </authorList>
    </citation>
    <scope>NUCLEOTIDE SEQUENCE [LARGE SCALE GENOMIC DNA]</scope>
    <source>
        <strain evidence="15">Israel</strain>
    </source>
</reference>
<dbReference type="Ensembl" id="ENSOABT00000081193.1">
    <property type="protein sequence ID" value="ENSOABP00000069390.1"/>
    <property type="gene ID" value="ENSOABG00000033135.1"/>
</dbReference>
<name>A0AAZ1XP73_OREAU</name>
<keyword evidence="6 11" id="KW-0472">Membrane</keyword>
<dbReference type="AlphaFoldDB" id="A0AAZ1XP73"/>
<dbReference type="SMART" id="SM00408">
    <property type="entry name" value="IGc2"/>
    <property type="match status" value="1"/>
</dbReference>
<dbReference type="InterPro" id="IPR013106">
    <property type="entry name" value="Ig_V-set"/>
</dbReference>
<dbReference type="PROSITE" id="PS50835">
    <property type="entry name" value="IG_LIKE"/>
    <property type="match status" value="1"/>
</dbReference>
<evidence type="ECO:0000256" key="8">
    <source>
        <dbReference type="ARBA" id="ARBA00023170"/>
    </source>
</evidence>
<feature type="domain" description="Ig-like" evidence="13">
    <location>
        <begin position="21"/>
        <end position="124"/>
    </location>
</feature>
<dbReference type="GO" id="GO:0007166">
    <property type="term" value="P:cell surface receptor signaling pathway"/>
    <property type="evidence" value="ECO:0007669"/>
    <property type="project" value="TreeGrafter"/>
</dbReference>
<evidence type="ECO:0000256" key="3">
    <source>
        <dbReference type="ARBA" id="ARBA00022692"/>
    </source>
</evidence>
<dbReference type="GO" id="GO:0042102">
    <property type="term" value="P:positive regulation of T cell proliferation"/>
    <property type="evidence" value="ECO:0007669"/>
    <property type="project" value="TreeGrafter"/>
</dbReference>
<dbReference type="Pfam" id="PF07686">
    <property type="entry name" value="V-set"/>
    <property type="match status" value="1"/>
</dbReference>
<organism evidence="14 15">
    <name type="scientific">Oreochromis aureus</name>
    <name type="common">Israeli tilapia</name>
    <name type="synonym">Chromis aureus</name>
    <dbReference type="NCBI Taxonomy" id="47969"/>
    <lineage>
        <taxon>Eukaryota</taxon>
        <taxon>Metazoa</taxon>
        <taxon>Chordata</taxon>
        <taxon>Craniata</taxon>
        <taxon>Vertebrata</taxon>
        <taxon>Euteleostomi</taxon>
        <taxon>Actinopterygii</taxon>
        <taxon>Neopterygii</taxon>
        <taxon>Teleostei</taxon>
        <taxon>Neoteleostei</taxon>
        <taxon>Acanthomorphata</taxon>
        <taxon>Ovalentaria</taxon>
        <taxon>Cichlomorphae</taxon>
        <taxon>Cichliformes</taxon>
        <taxon>Cichlidae</taxon>
        <taxon>African cichlids</taxon>
        <taxon>Pseudocrenilabrinae</taxon>
        <taxon>Oreochromini</taxon>
        <taxon>Oreochromis</taxon>
    </lineage>
</organism>
<evidence type="ECO:0000256" key="9">
    <source>
        <dbReference type="ARBA" id="ARBA00023180"/>
    </source>
</evidence>
<proteinExistence type="predicted"/>
<dbReference type="GO" id="GO:0009897">
    <property type="term" value="C:external side of plasma membrane"/>
    <property type="evidence" value="ECO:0007669"/>
    <property type="project" value="TreeGrafter"/>
</dbReference>
<dbReference type="InterPro" id="IPR036179">
    <property type="entry name" value="Ig-like_dom_sf"/>
</dbReference>
<feature type="transmembrane region" description="Helical" evidence="11">
    <location>
        <begin position="177"/>
        <end position="200"/>
    </location>
</feature>
<dbReference type="InterPro" id="IPR003599">
    <property type="entry name" value="Ig_sub"/>
</dbReference>
<dbReference type="Proteomes" id="UP000472276">
    <property type="component" value="Unassembled WGS sequence"/>
</dbReference>
<comment type="subcellular location">
    <subcellularLocation>
        <location evidence="1">Cell membrane</location>
        <topology evidence="1">Single-pass type I membrane protein</topology>
    </subcellularLocation>
</comment>
<evidence type="ECO:0000256" key="7">
    <source>
        <dbReference type="ARBA" id="ARBA00023157"/>
    </source>
</evidence>
<dbReference type="GO" id="GO:0071222">
    <property type="term" value="P:cellular response to lipopolysaccharide"/>
    <property type="evidence" value="ECO:0007669"/>
    <property type="project" value="TreeGrafter"/>
</dbReference>
<evidence type="ECO:0000256" key="5">
    <source>
        <dbReference type="ARBA" id="ARBA00022989"/>
    </source>
</evidence>
<dbReference type="InterPro" id="IPR003598">
    <property type="entry name" value="Ig_sub2"/>
</dbReference>
<evidence type="ECO:0000256" key="6">
    <source>
        <dbReference type="ARBA" id="ARBA00023136"/>
    </source>
</evidence>
<keyword evidence="9" id="KW-0325">Glycoprotein</keyword>
<sequence>KYVIQPVCGSLLLVLLLVRQPATEKRKNITAESGQDVTLTCRAPNNNIIVVEWSRCDQKGQYVLLYRDDQFVPDDQHPSFKNRVDLQDRQMKDGDVSLILKDVTINDAGKYECRVHPSFKNRVDLQDRQMKDGDVSLILKDVTINDTGIYRCRIVEGVRQHMKLINNITLSVVDGCVGLIVALPVSAVLLVAVVVGYWIYQKHKQQQSQDSFQPAVELQPV</sequence>
<dbReference type="SMART" id="SM00406">
    <property type="entry name" value="IGv"/>
    <property type="match status" value="1"/>
</dbReference>
<evidence type="ECO:0000256" key="12">
    <source>
        <dbReference type="SAM" id="SignalP"/>
    </source>
</evidence>
<keyword evidence="3 11" id="KW-0812">Transmembrane</keyword>
<evidence type="ECO:0000256" key="10">
    <source>
        <dbReference type="ARBA" id="ARBA00023319"/>
    </source>
</evidence>
<keyword evidence="7" id="KW-1015">Disulfide bond</keyword>
<dbReference type="InterPro" id="IPR051713">
    <property type="entry name" value="T-cell_Activation_Regulation"/>
</dbReference>
<evidence type="ECO:0000259" key="13">
    <source>
        <dbReference type="PROSITE" id="PS50835"/>
    </source>
</evidence>
<dbReference type="GO" id="GO:0042130">
    <property type="term" value="P:negative regulation of T cell proliferation"/>
    <property type="evidence" value="ECO:0007669"/>
    <property type="project" value="TreeGrafter"/>
</dbReference>
<dbReference type="SMART" id="SM00409">
    <property type="entry name" value="IG"/>
    <property type="match status" value="1"/>
</dbReference>